<dbReference type="Gene3D" id="3.30.420.10">
    <property type="entry name" value="Ribonuclease H-like superfamily/Ribonuclease H"/>
    <property type="match status" value="1"/>
</dbReference>
<dbReference type="OrthoDB" id="120952at2759"/>
<dbReference type="InterPro" id="IPR050951">
    <property type="entry name" value="Retrovirus_Pol_polyprotein"/>
</dbReference>
<evidence type="ECO:0000259" key="1">
    <source>
        <dbReference type="PROSITE" id="PS50994"/>
    </source>
</evidence>
<sequence>MVNEVISRYGVPERLLSEQGSNFISGLARSFYETLGIKNLLGQHITPKLRDWVLFAYRTSFHEALHDSPFFSLYGRDPVLPLDLAFLNTNSDWKSNEGRPEKRLDAQKAVTFEEGGPVWVYQYFRALRGERRIKKLAFAWHGPYRIVRTVGENAYRIAIPSYPNKVVTVNVNRFKKFNGRWSRPFPSNVSDGIEMKPKDDDEGHLLEEDLPSPSYVERLSIGGEETAITGGDYHVVDILARRRKDREVQYPVLLATYETLWRSKSTLLSTYGPMIQVFEDARRKEDGQSELCRSARLTVANAAVYEEEMFF</sequence>
<dbReference type="InterPro" id="IPR036397">
    <property type="entry name" value="RNaseH_sf"/>
</dbReference>
<dbReference type="AlphaFoldDB" id="A0A081A8A4"/>
<dbReference type="InterPro" id="IPR012337">
    <property type="entry name" value="RNaseH-like_sf"/>
</dbReference>
<comment type="caution">
    <text evidence="2">The sequence shown here is derived from an EMBL/GenBank/DDBJ whole genome shotgun (WGS) entry which is preliminary data.</text>
</comment>
<evidence type="ECO:0000313" key="2">
    <source>
        <dbReference type="EMBL" id="ETO75115.1"/>
    </source>
</evidence>
<proteinExistence type="predicted"/>
<dbReference type="PANTHER" id="PTHR37984">
    <property type="entry name" value="PROTEIN CBG26694"/>
    <property type="match status" value="1"/>
</dbReference>
<accession>A0A081A8A4</accession>
<reference evidence="2 3" key="1">
    <citation type="submission" date="2013-11" db="EMBL/GenBank/DDBJ databases">
        <title>The Genome Sequence of Phytophthora parasitica P1976.</title>
        <authorList>
            <consortium name="The Broad Institute Genomics Platform"/>
            <person name="Russ C."/>
            <person name="Tyler B."/>
            <person name="Panabieres F."/>
            <person name="Shan W."/>
            <person name="Tripathy S."/>
            <person name="Grunwald N."/>
            <person name="Machado M."/>
            <person name="Johnson C.S."/>
            <person name="Walker B."/>
            <person name="Young S."/>
            <person name="Zeng Q."/>
            <person name="Gargeya S."/>
            <person name="Fitzgerald M."/>
            <person name="Haas B."/>
            <person name="Abouelleil A."/>
            <person name="Allen A.W."/>
            <person name="Alvarado L."/>
            <person name="Arachchi H.M."/>
            <person name="Berlin A.M."/>
            <person name="Chapman S.B."/>
            <person name="Gainer-Dewar J."/>
            <person name="Goldberg J."/>
            <person name="Griggs A."/>
            <person name="Gujja S."/>
            <person name="Hansen M."/>
            <person name="Howarth C."/>
            <person name="Imamovic A."/>
            <person name="Ireland A."/>
            <person name="Larimer J."/>
            <person name="McCowan C."/>
            <person name="Murphy C."/>
            <person name="Pearson M."/>
            <person name="Poon T.W."/>
            <person name="Priest M."/>
            <person name="Roberts A."/>
            <person name="Saif S."/>
            <person name="Shea T."/>
            <person name="Sisk P."/>
            <person name="Sykes S."/>
            <person name="Wortman J."/>
            <person name="Nusbaum C."/>
            <person name="Birren B."/>
        </authorList>
    </citation>
    <scope>NUCLEOTIDE SEQUENCE [LARGE SCALE GENOMIC DNA]</scope>
    <source>
        <strain evidence="2 3">P1976</strain>
    </source>
</reference>
<name>A0A081A8A4_PHYNI</name>
<dbReference type="GO" id="GO:0015074">
    <property type="term" value="P:DNA integration"/>
    <property type="evidence" value="ECO:0007669"/>
    <property type="project" value="InterPro"/>
</dbReference>
<dbReference type="Pfam" id="PF24626">
    <property type="entry name" value="SH3_Tf2-1"/>
    <property type="match status" value="1"/>
</dbReference>
<evidence type="ECO:0000313" key="3">
    <source>
        <dbReference type="Proteomes" id="UP000028582"/>
    </source>
</evidence>
<dbReference type="SUPFAM" id="SSF53098">
    <property type="entry name" value="Ribonuclease H-like"/>
    <property type="match status" value="1"/>
</dbReference>
<organism evidence="2 3">
    <name type="scientific">Phytophthora nicotianae P1976</name>
    <dbReference type="NCBI Taxonomy" id="1317066"/>
    <lineage>
        <taxon>Eukaryota</taxon>
        <taxon>Sar</taxon>
        <taxon>Stramenopiles</taxon>
        <taxon>Oomycota</taxon>
        <taxon>Peronosporomycetes</taxon>
        <taxon>Peronosporales</taxon>
        <taxon>Peronosporaceae</taxon>
        <taxon>Phytophthora</taxon>
    </lineage>
</organism>
<feature type="domain" description="Integrase catalytic" evidence="1">
    <location>
        <begin position="1"/>
        <end position="108"/>
    </location>
</feature>
<dbReference type="InterPro" id="IPR001584">
    <property type="entry name" value="Integrase_cat-core"/>
</dbReference>
<dbReference type="Proteomes" id="UP000028582">
    <property type="component" value="Unassembled WGS sequence"/>
</dbReference>
<dbReference type="EMBL" id="ANJA01001718">
    <property type="protein sequence ID" value="ETO75115.1"/>
    <property type="molecule type" value="Genomic_DNA"/>
</dbReference>
<dbReference type="GO" id="GO:0003676">
    <property type="term" value="F:nucleic acid binding"/>
    <property type="evidence" value="ECO:0007669"/>
    <property type="project" value="InterPro"/>
</dbReference>
<dbReference type="InterPro" id="IPR056924">
    <property type="entry name" value="SH3_Tf2-1"/>
</dbReference>
<protein>
    <recommendedName>
        <fullName evidence="1">Integrase catalytic domain-containing protein</fullName>
    </recommendedName>
</protein>
<dbReference type="PROSITE" id="PS50994">
    <property type="entry name" value="INTEGRASE"/>
    <property type="match status" value="1"/>
</dbReference>
<gene>
    <name evidence="2" type="ORF">F444_09255</name>
</gene>
<dbReference type="PANTHER" id="PTHR37984:SF5">
    <property type="entry name" value="PROTEIN NYNRIN-LIKE"/>
    <property type="match status" value="1"/>
</dbReference>